<dbReference type="Pfam" id="PF07510">
    <property type="entry name" value="GmrSD_C"/>
    <property type="match status" value="1"/>
</dbReference>
<evidence type="ECO:0000313" key="4">
    <source>
        <dbReference type="Proteomes" id="UP000437709"/>
    </source>
</evidence>
<name>A0A6N7EFA9_9MICO</name>
<dbReference type="EMBL" id="WHPC01000017">
    <property type="protein sequence ID" value="MPV36710.1"/>
    <property type="molecule type" value="Genomic_DNA"/>
</dbReference>
<comment type="caution">
    <text evidence="3">The sequence shown here is derived from an EMBL/GenBank/DDBJ whole genome shotgun (WGS) entry which is preliminary data.</text>
</comment>
<proteinExistence type="predicted"/>
<evidence type="ECO:0000259" key="2">
    <source>
        <dbReference type="Pfam" id="PF07510"/>
    </source>
</evidence>
<protein>
    <submittedName>
        <fullName evidence="3">DUF1524 domain-containing protein</fullName>
    </submittedName>
</protein>
<evidence type="ECO:0000256" key="1">
    <source>
        <dbReference type="SAM" id="MobiDB-lite"/>
    </source>
</evidence>
<feature type="region of interest" description="Disordered" evidence="1">
    <location>
        <begin position="1"/>
        <end position="36"/>
    </location>
</feature>
<keyword evidence="4" id="KW-1185">Reference proteome</keyword>
<dbReference type="OrthoDB" id="5196645at2"/>
<dbReference type="InterPro" id="IPR011089">
    <property type="entry name" value="GmrSD_C"/>
</dbReference>
<organism evidence="3 4">
    <name type="scientific">Georgenia subflava</name>
    <dbReference type="NCBI Taxonomy" id="1622177"/>
    <lineage>
        <taxon>Bacteria</taxon>
        <taxon>Bacillati</taxon>
        <taxon>Actinomycetota</taxon>
        <taxon>Actinomycetes</taxon>
        <taxon>Micrococcales</taxon>
        <taxon>Bogoriellaceae</taxon>
        <taxon>Georgenia</taxon>
    </lineage>
</organism>
<dbReference type="Proteomes" id="UP000437709">
    <property type="component" value="Unassembled WGS sequence"/>
</dbReference>
<dbReference type="AlphaFoldDB" id="A0A6N7EFA9"/>
<feature type="domain" description="GmrSD restriction endonucleases C-terminal" evidence="2">
    <location>
        <begin position="72"/>
        <end position="199"/>
    </location>
</feature>
<evidence type="ECO:0000313" key="3">
    <source>
        <dbReference type="EMBL" id="MPV36710.1"/>
    </source>
</evidence>
<reference evidence="3 4" key="1">
    <citation type="submission" date="2019-10" db="EMBL/GenBank/DDBJ databases">
        <title>Georgenia wutianyii sp. nov. and Georgenia yuyongxinii sp. nov. isolated from plateau pika (Ochotona curzoniae) in the Qinghai-Tibet plateau of China.</title>
        <authorList>
            <person name="Tian Z."/>
        </authorList>
    </citation>
    <scope>NUCLEOTIDE SEQUENCE [LARGE SCALE GENOMIC DNA]</scope>
    <source>
        <strain evidence="3 4">JCM 19765</strain>
    </source>
</reference>
<dbReference type="PANTHER" id="PTHR24094:SF15">
    <property type="entry name" value="AMP-DEPENDENT SYNTHETASE_LIGASE DOMAIN-CONTAINING PROTEIN-RELATED"/>
    <property type="match status" value="1"/>
</dbReference>
<accession>A0A6N7EFA9</accession>
<dbReference type="PANTHER" id="PTHR24094">
    <property type="entry name" value="SECRETED PROTEIN"/>
    <property type="match status" value="1"/>
</dbReference>
<sequence length="216" mass="22984">MVGDWNGDGVDSLGVRRDVQPAPVQPPDGPGGSSEAAQALAALDRIDVATSLAGGYDRDRFGSGWATTNGCDTRNRVLNRDLINISHRAGTSGCIVETGTLQDPYTGKTINFVRGVGTSNAVQIDHVVAVASAWRLGANAWTDAERRAFYNDLDNLLAVDGPTNSSKGDSTLGEWQPPNSAAHCAYAITYIEVTYEYDLALTYGDVAYARELLPTC</sequence>
<gene>
    <name evidence="3" type="ORF">GB881_06505</name>
</gene>